<dbReference type="AlphaFoldDB" id="I0BEJ2"/>
<evidence type="ECO:0000256" key="1">
    <source>
        <dbReference type="SAM" id="Phobius"/>
    </source>
</evidence>
<dbReference type="Proteomes" id="UP000007392">
    <property type="component" value="Chromosome"/>
</dbReference>
<reference evidence="2 3" key="1">
    <citation type="submission" date="2013-06" db="EMBL/GenBank/DDBJ databases">
        <title>Complete genome sequence of Paenibacillus mucilaginosus K02.</title>
        <authorList>
            <person name="Xiao B."/>
            <person name="Sun L."/>
            <person name="Xiao L."/>
            <person name="Lian B."/>
        </authorList>
    </citation>
    <scope>NUCLEOTIDE SEQUENCE [LARGE SCALE GENOMIC DNA]</scope>
    <source>
        <strain evidence="2 3">K02</strain>
    </source>
</reference>
<dbReference type="EMBL" id="CP003422">
    <property type="protein sequence ID" value="AFH60789.1"/>
    <property type="molecule type" value="Genomic_DNA"/>
</dbReference>
<name>I0BEJ2_9BACL</name>
<organism evidence="2 3">
    <name type="scientific">Paenibacillus mucilaginosus K02</name>
    <dbReference type="NCBI Taxonomy" id="997761"/>
    <lineage>
        <taxon>Bacteria</taxon>
        <taxon>Bacillati</taxon>
        <taxon>Bacillota</taxon>
        <taxon>Bacilli</taxon>
        <taxon>Bacillales</taxon>
        <taxon>Paenibacillaceae</taxon>
        <taxon>Paenibacillus</taxon>
    </lineage>
</organism>
<accession>I0BEJ2</accession>
<keyword evidence="1" id="KW-1133">Transmembrane helix</keyword>
<dbReference type="RefSeq" id="WP_014650004.1">
    <property type="nucleotide sequence ID" value="NC_017672.3"/>
</dbReference>
<sequence length="65" mass="7164">MILKKPLLALLVLCLLLREEINLILLYVGHETTWFGLSLDNAHTVSHVLAVVALLCLAGLLKSRS</sequence>
<evidence type="ECO:0000313" key="3">
    <source>
        <dbReference type="Proteomes" id="UP000007392"/>
    </source>
</evidence>
<dbReference type="KEGG" id="pmw:B2K_08675"/>
<gene>
    <name evidence="2" type="ORF">B2K_08675</name>
</gene>
<proteinExistence type="predicted"/>
<keyword evidence="1" id="KW-0812">Transmembrane</keyword>
<protein>
    <submittedName>
        <fullName evidence="2">Uncharacterized protein</fullName>
    </submittedName>
</protein>
<dbReference type="HOGENOM" id="CLU_197530_0_0_9"/>
<evidence type="ECO:0000313" key="2">
    <source>
        <dbReference type="EMBL" id="AFH60789.1"/>
    </source>
</evidence>
<feature type="transmembrane region" description="Helical" evidence="1">
    <location>
        <begin position="42"/>
        <end position="61"/>
    </location>
</feature>
<dbReference type="PATRIC" id="fig|997761.3.peg.1681"/>
<keyword evidence="1" id="KW-0472">Membrane</keyword>